<protein>
    <submittedName>
        <fullName evidence="6">CRP-like cAMP-binding protein</fullName>
    </submittedName>
</protein>
<evidence type="ECO:0000256" key="4">
    <source>
        <dbReference type="SAM" id="MobiDB-lite"/>
    </source>
</evidence>
<dbReference type="Gene3D" id="2.60.120.10">
    <property type="entry name" value="Jelly Rolls"/>
    <property type="match status" value="1"/>
</dbReference>
<dbReference type="SUPFAM" id="SSF51206">
    <property type="entry name" value="cAMP-binding domain-like"/>
    <property type="match status" value="1"/>
</dbReference>
<sequence>MTDRKALIQCSEFRSYRRNDLVIEADEWTDCMYCVTGGLLRVVARCNASSADVTTDFIRVGDLFNGPLLSDGHYQAVSSLVAALPSSVYLVPVAVVRALCSKHPEMAMGLVDLTMKRMGLVRRQMRRISSLPAAALVSRVLHELTQLAPVSSGGYDKRITQSVIASYSGLSREVVNKTMRELESRGVVWRDGLGIHVHPDLALTDFEAEFAATDGSSIEDPQKRAPPQKPDS</sequence>
<dbReference type="InterPro" id="IPR036390">
    <property type="entry name" value="WH_DNA-bd_sf"/>
</dbReference>
<dbReference type="InterPro" id="IPR036388">
    <property type="entry name" value="WH-like_DNA-bd_sf"/>
</dbReference>
<feature type="region of interest" description="Disordered" evidence="4">
    <location>
        <begin position="213"/>
        <end position="232"/>
    </location>
</feature>
<dbReference type="PROSITE" id="PS51063">
    <property type="entry name" value="HTH_CRP_2"/>
    <property type="match status" value="1"/>
</dbReference>
<feature type="domain" description="HTH crp-type" evidence="5">
    <location>
        <begin position="134"/>
        <end position="207"/>
    </location>
</feature>
<evidence type="ECO:0000313" key="7">
    <source>
        <dbReference type="Proteomes" id="UP001242045"/>
    </source>
</evidence>
<evidence type="ECO:0000259" key="5">
    <source>
        <dbReference type="PROSITE" id="PS51063"/>
    </source>
</evidence>
<dbReference type="CDD" id="cd00038">
    <property type="entry name" value="CAP_ED"/>
    <property type="match status" value="1"/>
</dbReference>
<keyword evidence="1" id="KW-0805">Transcription regulation</keyword>
<dbReference type="InterPro" id="IPR014710">
    <property type="entry name" value="RmlC-like_jellyroll"/>
</dbReference>
<proteinExistence type="predicted"/>
<dbReference type="AlphaFoldDB" id="A0AAW8D1E8"/>
<dbReference type="InterPro" id="IPR012318">
    <property type="entry name" value="HTH_CRP"/>
</dbReference>
<dbReference type="EMBL" id="JAUSRD010000010">
    <property type="protein sequence ID" value="MDP9895035.1"/>
    <property type="molecule type" value="Genomic_DNA"/>
</dbReference>
<dbReference type="InterPro" id="IPR018490">
    <property type="entry name" value="cNMP-bd_dom_sf"/>
</dbReference>
<dbReference type="InterPro" id="IPR000595">
    <property type="entry name" value="cNMP-bd_dom"/>
</dbReference>
<name>A0AAW8D1E8_9BURK</name>
<accession>A0AAW8D1E8</accession>
<dbReference type="SMART" id="SM00419">
    <property type="entry name" value="HTH_CRP"/>
    <property type="match status" value="1"/>
</dbReference>
<dbReference type="GO" id="GO:0006355">
    <property type="term" value="P:regulation of DNA-templated transcription"/>
    <property type="evidence" value="ECO:0007669"/>
    <property type="project" value="InterPro"/>
</dbReference>
<organism evidence="6 7">
    <name type="scientific">Variovorax boronicumulans</name>
    <dbReference type="NCBI Taxonomy" id="436515"/>
    <lineage>
        <taxon>Bacteria</taxon>
        <taxon>Pseudomonadati</taxon>
        <taxon>Pseudomonadota</taxon>
        <taxon>Betaproteobacteria</taxon>
        <taxon>Burkholderiales</taxon>
        <taxon>Comamonadaceae</taxon>
        <taxon>Variovorax</taxon>
    </lineage>
</organism>
<dbReference type="SUPFAM" id="SSF46785">
    <property type="entry name" value="Winged helix' DNA-binding domain"/>
    <property type="match status" value="1"/>
</dbReference>
<dbReference type="Pfam" id="PF00027">
    <property type="entry name" value="cNMP_binding"/>
    <property type="match status" value="1"/>
</dbReference>
<keyword evidence="3" id="KW-0804">Transcription</keyword>
<dbReference type="Pfam" id="PF13545">
    <property type="entry name" value="HTH_Crp_2"/>
    <property type="match status" value="1"/>
</dbReference>
<reference evidence="6" key="1">
    <citation type="submission" date="2023-07" db="EMBL/GenBank/DDBJ databases">
        <title>Sorghum-associated microbial communities from plants grown in Nebraska, USA.</title>
        <authorList>
            <person name="Schachtman D."/>
        </authorList>
    </citation>
    <scope>NUCLEOTIDE SEQUENCE</scope>
    <source>
        <strain evidence="6">DS3754</strain>
    </source>
</reference>
<dbReference type="RefSeq" id="WP_306882486.1">
    <property type="nucleotide sequence ID" value="NZ_JAUSRD010000010.1"/>
</dbReference>
<comment type="caution">
    <text evidence="6">The sequence shown here is derived from an EMBL/GenBank/DDBJ whole genome shotgun (WGS) entry which is preliminary data.</text>
</comment>
<gene>
    <name evidence="6" type="ORF">J2W31_004160</name>
</gene>
<dbReference type="Gene3D" id="1.10.10.10">
    <property type="entry name" value="Winged helix-like DNA-binding domain superfamily/Winged helix DNA-binding domain"/>
    <property type="match status" value="1"/>
</dbReference>
<evidence type="ECO:0000313" key="6">
    <source>
        <dbReference type="EMBL" id="MDP9895035.1"/>
    </source>
</evidence>
<evidence type="ECO:0000256" key="1">
    <source>
        <dbReference type="ARBA" id="ARBA00023015"/>
    </source>
</evidence>
<dbReference type="Proteomes" id="UP001242045">
    <property type="component" value="Unassembled WGS sequence"/>
</dbReference>
<keyword evidence="2" id="KW-0238">DNA-binding</keyword>
<evidence type="ECO:0000256" key="2">
    <source>
        <dbReference type="ARBA" id="ARBA00023125"/>
    </source>
</evidence>
<dbReference type="GO" id="GO:0003677">
    <property type="term" value="F:DNA binding"/>
    <property type="evidence" value="ECO:0007669"/>
    <property type="project" value="UniProtKB-KW"/>
</dbReference>
<evidence type="ECO:0000256" key="3">
    <source>
        <dbReference type="ARBA" id="ARBA00023163"/>
    </source>
</evidence>